<dbReference type="SMART" id="SM00530">
    <property type="entry name" value="HTH_XRE"/>
    <property type="match status" value="1"/>
</dbReference>
<dbReference type="EMBL" id="RRZA01000090">
    <property type="protein sequence ID" value="MBE0459567.1"/>
    <property type="molecule type" value="Genomic_DNA"/>
</dbReference>
<feature type="domain" description="HTH cro/C1-type" evidence="2">
    <location>
        <begin position="12"/>
        <end position="66"/>
    </location>
</feature>
<evidence type="ECO:0000259" key="2">
    <source>
        <dbReference type="PROSITE" id="PS50943"/>
    </source>
</evidence>
<dbReference type="CDD" id="cd00093">
    <property type="entry name" value="HTH_XRE"/>
    <property type="match status" value="1"/>
</dbReference>
<dbReference type="PANTHER" id="PTHR46558:SF3">
    <property type="entry name" value="TRANSCRIPTIONAL REGULATOR"/>
    <property type="match status" value="1"/>
</dbReference>
<organism evidence="3 4">
    <name type="scientific">Pseudoalteromonas prydzensis</name>
    <dbReference type="NCBI Taxonomy" id="182141"/>
    <lineage>
        <taxon>Bacteria</taxon>
        <taxon>Pseudomonadati</taxon>
        <taxon>Pseudomonadota</taxon>
        <taxon>Gammaproteobacteria</taxon>
        <taxon>Alteromonadales</taxon>
        <taxon>Pseudoalteromonadaceae</taxon>
        <taxon>Pseudoalteromonas</taxon>
    </lineage>
</organism>
<dbReference type="InterPro" id="IPR010982">
    <property type="entry name" value="Lambda_DNA-bd_dom_sf"/>
</dbReference>
<proteinExistence type="predicted"/>
<protein>
    <submittedName>
        <fullName evidence="3">Helix-turn-helix transcriptional regulator</fullName>
    </submittedName>
</protein>
<evidence type="ECO:0000256" key="1">
    <source>
        <dbReference type="ARBA" id="ARBA00023125"/>
    </source>
</evidence>
<dbReference type="Pfam" id="PF01381">
    <property type="entry name" value="HTH_3"/>
    <property type="match status" value="1"/>
</dbReference>
<evidence type="ECO:0000313" key="3">
    <source>
        <dbReference type="EMBL" id="MBE0459567.1"/>
    </source>
</evidence>
<dbReference type="PROSITE" id="PS50943">
    <property type="entry name" value="HTH_CROC1"/>
    <property type="match status" value="1"/>
</dbReference>
<dbReference type="InterPro" id="IPR001387">
    <property type="entry name" value="Cro/C1-type_HTH"/>
</dbReference>
<comment type="caution">
    <text evidence="3">The sequence shown here is derived from an EMBL/GenBank/DDBJ whole genome shotgun (WGS) entry which is preliminary data.</text>
</comment>
<reference evidence="3 4" key="1">
    <citation type="submission" date="2020-07" db="EMBL/GenBank/DDBJ databases">
        <title>Halophilic bacteria isolated from french cheeses.</title>
        <authorList>
            <person name="Kothe C.I."/>
            <person name="Farah-Kraiem B."/>
            <person name="Renault P."/>
            <person name="Dridi B."/>
        </authorList>
    </citation>
    <scope>NUCLEOTIDE SEQUENCE [LARGE SCALE GENOMIC DNA]</scope>
    <source>
        <strain evidence="3 4">FME14</strain>
    </source>
</reference>
<dbReference type="Gene3D" id="1.10.260.40">
    <property type="entry name" value="lambda repressor-like DNA-binding domains"/>
    <property type="match status" value="1"/>
</dbReference>
<accession>A0ABR9FRZ8</accession>
<sequence length="82" mass="9155">MPSVIKLIGKNIKIARVTKGWSQAELAHHLHVEQSYISRIESGAIAISCERIYKIMILLDCDTNDIFPSLANLNINMKSSNS</sequence>
<dbReference type="Proteomes" id="UP000707245">
    <property type="component" value="Unassembled WGS sequence"/>
</dbReference>
<evidence type="ECO:0000313" key="4">
    <source>
        <dbReference type="Proteomes" id="UP000707245"/>
    </source>
</evidence>
<gene>
    <name evidence="3" type="ORF">EI167_19445</name>
</gene>
<dbReference type="SUPFAM" id="SSF47413">
    <property type="entry name" value="lambda repressor-like DNA-binding domains"/>
    <property type="match status" value="1"/>
</dbReference>
<keyword evidence="4" id="KW-1185">Reference proteome</keyword>
<dbReference type="PANTHER" id="PTHR46558">
    <property type="entry name" value="TRACRIPTIONAL REGULATORY PROTEIN-RELATED-RELATED"/>
    <property type="match status" value="1"/>
</dbReference>
<keyword evidence="1" id="KW-0238">DNA-binding</keyword>
<name>A0ABR9FRZ8_9GAMM</name>